<dbReference type="EMBL" id="JAYMYY010000002">
    <property type="protein sequence ID" value="MEO3989982.1"/>
    <property type="molecule type" value="Genomic_DNA"/>
</dbReference>
<dbReference type="Gene3D" id="2.60.40.1090">
    <property type="entry name" value="Fimbrial-type adhesion domain"/>
    <property type="match status" value="1"/>
</dbReference>
<keyword evidence="1" id="KW-0732">Signal</keyword>
<dbReference type="InterPro" id="IPR050263">
    <property type="entry name" value="Bact_Fimbrial_Adh_Pro"/>
</dbReference>
<evidence type="ECO:0000256" key="1">
    <source>
        <dbReference type="SAM" id="SignalP"/>
    </source>
</evidence>
<evidence type="ECO:0000313" key="2">
    <source>
        <dbReference type="EMBL" id="MEO3989982.1"/>
    </source>
</evidence>
<comment type="caution">
    <text evidence="2">The sequence shown here is derived from an EMBL/GenBank/DDBJ whole genome shotgun (WGS) entry which is preliminary data.</text>
</comment>
<sequence>MVNRLLLSLTALIVALSSSVAQASNNTLELTVKTQITPSTCTVQLQDRNNQPTATVDIGDVYLPAVRNKSNSQQFSLVFSHCEGLVENQAWVTVKPSTGCDGNGVGSGYKNALSGTGAADGVSAEIWSTDTPAGSGAVQFTCASSTQRLIGIDVRNAKDQQTVAEVFSTRIVPAAGSGSANLQAGNFSTHTVFTVIYE</sequence>
<evidence type="ECO:0000313" key="3">
    <source>
        <dbReference type="Proteomes" id="UP001444146"/>
    </source>
</evidence>
<dbReference type="PANTHER" id="PTHR33420">
    <property type="entry name" value="FIMBRIAL SUBUNIT ELFA-RELATED"/>
    <property type="match status" value="1"/>
</dbReference>
<name>A0ABV0HIQ2_9ENTR</name>
<keyword evidence="3" id="KW-1185">Reference proteome</keyword>
<dbReference type="RefSeq" id="WP_347794439.1">
    <property type="nucleotide sequence ID" value="NZ_JAYMYY010000002.1"/>
</dbReference>
<proteinExistence type="predicted"/>
<reference evidence="2 3" key="1">
    <citation type="submission" date="2024-01" db="EMBL/GenBank/DDBJ databases">
        <title>Pseudocitrobacter sp. Endophytic strain Cyp-38L.</title>
        <authorList>
            <person name="Amer M.A."/>
            <person name="Hamed S.M."/>
        </authorList>
    </citation>
    <scope>NUCLEOTIDE SEQUENCE [LARGE SCALE GENOMIC DNA]</scope>
    <source>
        <strain evidence="2 3">Cyp38S</strain>
    </source>
</reference>
<organism evidence="2 3">
    <name type="scientific">Pseudocitrobacter cyperus</name>
    <dbReference type="NCBI Taxonomy" id="3112843"/>
    <lineage>
        <taxon>Bacteria</taxon>
        <taxon>Pseudomonadati</taxon>
        <taxon>Pseudomonadota</taxon>
        <taxon>Gammaproteobacteria</taxon>
        <taxon>Enterobacterales</taxon>
        <taxon>Enterobacteriaceae</taxon>
        <taxon>Pseudocitrobacter</taxon>
    </lineage>
</organism>
<accession>A0ABV0HIQ2</accession>
<feature type="chain" id="PRO_5047064457" evidence="1">
    <location>
        <begin position="24"/>
        <end position="198"/>
    </location>
</feature>
<protein>
    <submittedName>
        <fullName evidence="2">Fimbrial protein</fullName>
    </submittedName>
</protein>
<feature type="signal peptide" evidence="1">
    <location>
        <begin position="1"/>
        <end position="23"/>
    </location>
</feature>
<dbReference type="InterPro" id="IPR008966">
    <property type="entry name" value="Adhesion_dom_sf"/>
</dbReference>
<gene>
    <name evidence="2" type="ORF">VSR74_09160</name>
</gene>
<dbReference type="Proteomes" id="UP001444146">
    <property type="component" value="Unassembled WGS sequence"/>
</dbReference>
<dbReference type="InterPro" id="IPR036937">
    <property type="entry name" value="Adhesion_dom_fimbrial_sf"/>
</dbReference>
<dbReference type="SUPFAM" id="SSF49401">
    <property type="entry name" value="Bacterial adhesins"/>
    <property type="match status" value="1"/>
</dbReference>
<dbReference type="PANTHER" id="PTHR33420:SF12">
    <property type="entry name" value="FIMBRIN-LIKE PROTEIN FIMI-RELATED"/>
    <property type="match status" value="1"/>
</dbReference>